<gene>
    <name evidence="1" type="ORF">ABZ510_07270</name>
</gene>
<sequence>MTIHITDWLMTSGISPEFAERVQTRHGSWWRLSWLPGRDLSFEQAYAGMAVDESLSDPALVYDETALARAAESVDLLGLVWEQVVVLLANRVEARLLESQFMHDRLPPGAVPHRGGPGAIRSGSAA</sequence>
<comment type="caution">
    <text evidence="1">The sequence shown here is derived from an EMBL/GenBank/DDBJ whole genome shotgun (WGS) entry which is preliminary data.</text>
</comment>
<dbReference type="Proteomes" id="UP001550628">
    <property type="component" value="Unassembled WGS sequence"/>
</dbReference>
<dbReference type="RefSeq" id="WP_063834088.1">
    <property type="nucleotide sequence ID" value="NZ_JBEXYG010000002.1"/>
</dbReference>
<reference evidence="1 2" key="1">
    <citation type="submission" date="2024-06" db="EMBL/GenBank/DDBJ databases">
        <title>The Natural Products Discovery Center: Release of the First 8490 Sequenced Strains for Exploring Actinobacteria Biosynthetic Diversity.</title>
        <authorList>
            <person name="Kalkreuter E."/>
            <person name="Kautsar S.A."/>
            <person name="Yang D."/>
            <person name="Bader C.D."/>
            <person name="Teijaro C.N."/>
            <person name="Fluegel L."/>
            <person name="Davis C.M."/>
            <person name="Simpson J.R."/>
            <person name="Lauterbach L."/>
            <person name="Steele A.D."/>
            <person name="Gui C."/>
            <person name="Meng S."/>
            <person name="Li G."/>
            <person name="Viehrig K."/>
            <person name="Ye F."/>
            <person name="Su P."/>
            <person name="Kiefer A.F."/>
            <person name="Nichols A."/>
            <person name="Cepeda A.J."/>
            <person name="Yan W."/>
            <person name="Fan B."/>
            <person name="Jiang Y."/>
            <person name="Adhikari A."/>
            <person name="Zheng C.-J."/>
            <person name="Schuster L."/>
            <person name="Cowan T.M."/>
            <person name="Smanski M.J."/>
            <person name="Chevrette M.G."/>
            <person name="De Carvalho L.P.S."/>
            <person name="Shen B."/>
        </authorList>
    </citation>
    <scope>NUCLEOTIDE SEQUENCE [LARGE SCALE GENOMIC DNA]</scope>
    <source>
        <strain evidence="1 2">NPDC019708</strain>
    </source>
</reference>
<keyword evidence="2" id="KW-1185">Reference proteome</keyword>
<dbReference type="EMBL" id="JBEYBF010000003">
    <property type="protein sequence ID" value="MEU1951648.1"/>
    <property type="molecule type" value="Genomic_DNA"/>
</dbReference>
<name>A0ABV2WL91_9NOCA</name>
<evidence type="ECO:0000313" key="2">
    <source>
        <dbReference type="Proteomes" id="UP001550628"/>
    </source>
</evidence>
<accession>A0ABV2WL91</accession>
<organism evidence="1 2">
    <name type="scientific">Nocardia rhamnosiphila</name>
    <dbReference type="NCBI Taxonomy" id="426716"/>
    <lineage>
        <taxon>Bacteria</taxon>
        <taxon>Bacillati</taxon>
        <taxon>Actinomycetota</taxon>
        <taxon>Actinomycetes</taxon>
        <taxon>Mycobacteriales</taxon>
        <taxon>Nocardiaceae</taxon>
        <taxon>Nocardia</taxon>
    </lineage>
</organism>
<evidence type="ECO:0000313" key="1">
    <source>
        <dbReference type="EMBL" id="MEU1951648.1"/>
    </source>
</evidence>
<protein>
    <submittedName>
        <fullName evidence="1">Uncharacterized protein</fullName>
    </submittedName>
</protein>
<dbReference type="GeneID" id="96242209"/>
<proteinExistence type="predicted"/>